<dbReference type="PANTHER" id="PTHR46233">
    <property type="entry name" value="HYDROXYACYLGLUTATHIONE HYDROLASE GLOC"/>
    <property type="match status" value="1"/>
</dbReference>
<dbReference type="EMBL" id="BARU01024812">
    <property type="protein sequence ID" value="GAH53630.1"/>
    <property type="molecule type" value="Genomic_DNA"/>
</dbReference>
<sequence length="213" mass="22986">MKIDCLVLGAYETNCYILRGSESGGDCLIIDTGLEAGALVDFLHEYKLNPVAAVLTHGHIDHINGLAQLRKNFSGVKAYVHKLDAKILADRQSNLSSLAGLRPAANDAIEADFTLEEGSIVEQAGIKLEVLHTPGHTPGGICLYSKQEQIVFVGDTLFADSIGRTDLPGGSMTQLIKSIKEKLLTLPDETIVYPGHGPQTAIGRERTHNPYLQ</sequence>
<dbReference type="CDD" id="cd06262">
    <property type="entry name" value="metallo-hydrolase-like_MBL-fold"/>
    <property type="match status" value="1"/>
</dbReference>
<dbReference type="GO" id="GO:0046872">
    <property type="term" value="F:metal ion binding"/>
    <property type="evidence" value="ECO:0007669"/>
    <property type="project" value="UniProtKB-KW"/>
</dbReference>
<comment type="cofactor">
    <cofactor evidence="1">
        <name>Zn(2+)</name>
        <dbReference type="ChEBI" id="CHEBI:29105"/>
    </cofactor>
</comment>
<dbReference type="InterPro" id="IPR001279">
    <property type="entry name" value="Metallo-B-lactamas"/>
</dbReference>
<evidence type="ECO:0000256" key="2">
    <source>
        <dbReference type="ARBA" id="ARBA00022723"/>
    </source>
</evidence>
<keyword evidence="3" id="KW-0378">Hydrolase</keyword>
<evidence type="ECO:0000256" key="3">
    <source>
        <dbReference type="ARBA" id="ARBA00022801"/>
    </source>
</evidence>
<dbReference type="InterPro" id="IPR036866">
    <property type="entry name" value="RibonucZ/Hydroxyglut_hydro"/>
</dbReference>
<evidence type="ECO:0000256" key="4">
    <source>
        <dbReference type="ARBA" id="ARBA00022833"/>
    </source>
</evidence>
<keyword evidence="4" id="KW-0862">Zinc</keyword>
<evidence type="ECO:0000313" key="6">
    <source>
        <dbReference type="EMBL" id="GAH53630.1"/>
    </source>
</evidence>
<dbReference type="SUPFAM" id="SSF56281">
    <property type="entry name" value="Metallo-hydrolase/oxidoreductase"/>
    <property type="match status" value="1"/>
</dbReference>
<reference evidence="6" key="1">
    <citation type="journal article" date="2014" name="Front. Microbiol.">
        <title>High frequency of phylogenetically diverse reductive dehalogenase-homologous genes in deep subseafloor sedimentary metagenomes.</title>
        <authorList>
            <person name="Kawai M."/>
            <person name="Futagami T."/>
            <person name="Toyoda A."/>
            <person name="Takaki Y."/>
            <person name="Nishi S."/>
            <person name="Hori S."/>
            <person name="Arai W."/>
            <person name="Tsubouchi T."/>
            <person name="Morono Y."/>
            <person name="Uchiyama I."/>
            <person name="Ito T."/>
            <person name="Fujiyama A."/>
            <person name="Inagaki F."/>
            <person name="Takami H."/>
        </authorList>
    </citation>
    <scope>NUCLEOTIDE SEQUENCE</scope>
    <source>
        <strain evidence="6">Expedition CK06-06</strain>
    </source>
</reference>
<dbReference type="Gene3D" id="3.60.15.10">
    <property type="entry name" value="Ribonuclease Z/Hydroxyacylglutathione hydrolase-like"/>
    <property type="match status" value="1"/>
</dbReference>
<evidence type="ECO:0000256" key="1">
    <source>
        <dbReference type="ARBA" id="ARBA00001947"/>
    </source>
</evidence>
<accession>X1H995</accession>
<proteinExistence type="predicted"/>
<gene>
    <name evidence="6" type="ORF">S03H2_40065</name>
</gene>
<comment type="caution">
    <text evidence="6">The sequence shown here is derived from an EMBL/GenBank/DDBJ whole genome shotgun (WGS) entry which is preliminary data.</text>
</comment>
<evidence type="ECO:0000259" key="5">
    <source>
        <dbReference type="SMART" id="SM00849"/>
    </source>
</evidence>
<organism evidence="6">
    <name type="scientific">marine sediment metagenome</name>
    <dbReference type="NCBI Taxonomy" id="412755"/>
    <lineage>
        <taxon>unclassified sequences</taxon>
        <taxon>metagenomes</taxon>
        <taxon>ecological metagenomes</taxon>
    </lineage>
</organism>
<keyword evidence="2" id="KW-0479">Metal-binding</keyword>
<dbReference type="GO" id="GO:0016787">
    <property type="term" value="F:hydrolase activity"/>
    <property type="evidence" value="ECO:0007669"/>
    <property type="project" value="UniProtKB-KW"/>
</dbReference>
<protein>
    <recommendedName>
        <fullName evidence="5">Metallo-beta-lactamase domain-containing protein</fullName>
    </recommendedName>
</protein>
<dbReference type="AlphaFoldDB" id="X1H995"/>
<feature type="domain" description="Metallo-beta-lactamase" evidence="5">
    <location>
        <begin position="12"/>
        <end position="196"/>
    </location>
</feature>
<dbReference type="PANTHER" id="PTHR46233:SF3">
    <property type="entry name" value="HYDROXYACYLGLUTATHIONE HYDROLASE GLOC"/>
    <property type="match status" value="1"/>
</dbReference>
<dbReference type="SMART" id="SM00849">
    <property type="entry name" value="Lactamase_B"/>
    <property type="match status" value="1"/>
</dbReference>
<dbReference type="Pfam" id="PF00753">
    <property type="entry name" value="Lactamase_B"/>
    <property type="match status" value="1"/>
</dbReference>
<dbReference type="InterPro" id="IPR051453">
    <property type="entry name" value="MBL_Glyoxalase_II"/>
</dbReference>
<name>X1H995_9ZZZZ</name>